<feature type="domain" description="IPT/TIG" evidence="2">
    <location>
        <begin position="12"/>
        <end position="94"/>
    </location>
</feature>
<evidence type="ECO:0000259" key="2">
    <source>
        <dbReference type="Pfam" id="PF01833"/>
    </source>
</evidence>
<evidence type="ECO:0000256" key="1">
    <source>
        <dbReference type="ARBA" id="ARBA00022729"/>
    </source>
</evidence>
<sequence length="457" mass="48249">MYFLPTVSQVQISSFTPGQGSLGGGVIVTILGVGFSTDTYLGSNVVLIGPYQCNVINHLTSDTVITCETVAGSAGAYSLTVLVDGTSSDNQCCFSYSDSLTPTLKAVQPAAGPPGSNVQIYGADVWQVDYDCSQWSYITTDPCVGEITFGDYLCGINSENIALVYDAVGYSGFFQDSVYSLNCTLPDALVMPAPGLGVGASLNATVHFGANMNGGSALVERGAYIADSTGDRPYLFQLYPVVNSVSPSQGSLAGGTLLQISGSGFPDTSLPLLNNSINITVGWATCTVVSSNYSQVLCLTPSSGSTTSTTSSLTLPNGTSVYPGMRGISFEVYNYSYTSFSDLNNLGSGAITVQSTNGSSFALQGLWETPFSLYNVPYYCDRSKAIFIPPSTGNYTFWLAADDMAQLKATWMQANGTQATEVVIATVTSFTGNPGYWKSSRWASQKGEEKRIMFRGT</sequence>
<dbReference type="Gene3D" id="2.60.40.10">
    <property type="entry name" value="Immunoglobulins"/>
    <property type="match status" value="2"/>
</dbReference>
<dbReference type="InterPro" id="IPR013783">
    <property type="entry name" value="Ig-like_fold"/>
</dbReference>
<evidence type="ECO:0000313" key="4">
    <source>
        <dbReference type="Proteomes" id="UP000232323"/>
    </source>
</evidence>
<dbReference type="SUPFAM" id="SSF81296">
    <property type="entry name" value="E set domains"/>
    <property type="match status" value="2"/>
</dbReference>
<dbReference type="EMBL" id="BEGY01000061">
    <property type="protein sequence ID" value="GAX81120.1"/>
    <property type="molecule type" value="Genomic_DNA"/>
</dbReference>
<comment type="caution">
    <text evidence="3">The sequence shown here is derived from an EMBL/GenBank/DDBJ whole genome shotgun (WGS) entry which is preliminary data.</text>
</comment>
<feature type="domain" description="IPT/TIG" evidence="2">
    <location>
        <begin position="240"/>
        <end position="316"/>
    </location>
</feature>
<dbReference type="Proteomes" id="UP000232323">
    <property type="component" value="Unassembled WGS sequence"/>
</dbReference>
<proteinExistence type="predicted"/>
<dbReference type="InterPro" id="IPR052387">
    <property type="entry name" value="Fibrocystin"/>
</dbReference>
<accession>A0A250XED0</accession>
<dbReference type="AlphaFoldDB" id="A0A250XED0"/>
<dbReference type="InterPro" id="IPR002909">
    <property type="entry name" value="IPT_dom"/>
</dbReference>
<dbReference type="InterPro" id="IPR014756">
    <property type="entry name" value="Ig_E-set"/>
</dbReference>
<dbReference type="PANTHER" id="PTHR46769:SF2">
    <property type="entry name" value="FIBROCYSTIN-L ISOFORM 2 PRECURSOR-RELATED"/>
    <property type="match status" value="1"/>
</dbReference>
<dbReference type="OrthoDB" id="547548at2759"/>
<dbReference type="CDD" id="cd00603">
    <property type="entry name" value="IPT_PCSR"/>
    <property type="match status" value="2"/>
</dbReference>
<organism evidence="3 4">
    <name type="scientific">Chlamydomonas eustigma</name>
    <dbReference type="NCBI Taxonomy" id="1157962"/>
    <lineage>
        <taxon>Eukaryota</taxon>
        <taxon>Viridiplantae</taxon>
        <taxon>Chlorophyta</taxon>
        <taxon>core chlorophytes</taxon>
        <taxon>Chlorophyceae</taxon>
        <taxon>CS clade</taxon>
        <taxon>Chlamydomonadales</taxon>
        <taxon>Chlamydomonadaceae</taxon>
        <taxon>Chlamydomonas</taxon>
    </lineage>
</organism>
<evidence type="ECO:0000313" key="3">
    <source>
        <dbReference type="EMBL" id="GAX81120.1"/>
    </source>
</evidence>
<dbReference type="PANTHER" id="PTHR46769">
    <property type="entry name" value="POLYCYSTIC KIDNEY AND HEPATIC DISEASE 1 (AUTOSOMAL RECESSIVE)-LIKE 1"/>
    <property type="match status" value="1"/>
</dbReference>
<reference evidence="3 4" key="1">
    <citation type="submission" date="2017-08" db="EMBL/GenBank/DDBJ databases">
        <title>Acidophilic green algal genome provides insights into adaptation to an acidic environment.</title>
        <authorList>
            <person name="Hirooka S."/>
            <person name="Hirose Y."/>
            <person name="Kanesaki Y."/>
            <person name="Higuchi S."/>
            <person name="Fujiwara T."/>
            <person name="Onuma R."/>
            <person name="Era A."/>
            <person name="Ohbayashi R."/>
            <person name="Uzuka A."/>
            <person name="Nozaki H."/>
            <person name="Yoshikawa H."/>
            <person name="Miyagishima S.Y."/>
        </authorList>
    </citation>
    <scope>NUCLEOTIDE SEQUENCE [LARGE SCALE GENOMIC DNA]</scope>
    <source>
        <strain evidence="3 4">NIES-2499</strain>
    </source>
</reference>
<keyword evidence="1" id="KW-0732">Signal</keyword>
<protein>
    <recommendedName>
        <fullName evidence="2">IPT/TIG domain-containing protein</fullName>
    </recommendedName>
</protein>
<name>A0A250XED0_9CHLO</name>
<keyword evidence="4" id="KW-1185">Reference proteome</keyword>
<dbReference type="STRING" id="1157962.A0A250XED0"/>
<gene>
    <name evidence="3" type="ORF">CEUSTIGMA_g8554.t1</name>
</gene>
<dbReference type="Pfam" id="PF01833">
    <property type="entry name" value="TIG"/>
    <property type="match status" value="2"/>
</dbReference>